<protein>
    <submittedName>
        <fullName evidence="7">Uncharacterized protein</fullName>
    </submittedName>
</protein>
<evidence type="ECO:0000256" key="5">
    <source>
        <dbReference type="ARBA" id="ARBA00023136"/>
    </source>
</evidence>
<dbReference type="AlphaFoldDB" id="A0A0L9U0K3"/>
<feature type="transmembrane region" description="Helical" evidence="6">
    <location>
        <begin position="185"/>
        <end position="205"/>
    </location>
</feature>
<comment type="similarity">
    <text evidence="2">Belongs to the nucleobase:cation symporter-2 (NCS2) (TC 2.A.40) family.</text>
</comment>
<dbReference type="GO" id="GO:0016020">
    <property type="term" value="C:membrane"/>
    <property type="evidence" value="ECO:0007669"/>
    <property type="project" value="UniProtKB-SubCell"/>
</dbReference>
<feature type="transmembrane region" description="Helical" evidence="6">
    <location>
        <begin position="67"/>
        <end position="88"/>
    </location>
</feature>
<sequence length="249" mass="27570">MNNNKQENERQAMEEEDMDEIIGVAYCVARFPSWPEGIFLGFLHCVVEVGTIAMASRILVPLMDGGNILHCPEIALPALFILVLFQYIAQRMKSKGVNRFAIIVSIVISWALAEFLSAIGACKERSVETQMTCFTSRSALITAAPWIRVPRPFKWGRPSFNAGDIFAMVSASLVATVEFNNTVQVLLSSPATVAIIVAYFLDLFLRRGDASARRNSGRHWHPCLGCEGVNAHLGMAKTEWVHMAALVLR</sequence>
<comment type="subcellular location">
    <subcellularLocation>
        <location evidence="1">Membrane</location>
        <topology evidence="1">Multi-pass membrane protein</topology>
    </subcellularLocation>
</comment>
<reference evidence="8" key="1">
    <citation type="journal article" date="2015" name="Proc. Natl. Acad. Sci. U.S.A.">
        <title>Genome sequencing of adzuki bean (Vigna angularis) provides insight into high starch and low fat accumulation and domestication.</title>
        <authorList>
            <person name="Yang K."/>
            <person name="Tian Z."/>
            <person name="Chen C."/>
            <person name="Luo L."/>
            <person name="Zhao B."/>
            <person name="Wang Z."/>
            <person name="Yu L."/>
            <person name="Li Y."/>
            <person name="Sun Y."/>
            <person name="Li W."/>
            <person name="Chen Y."/>
            <person name="Li Y."/>
            <person name="Zhang Y."/>
            <person name="Ai D."/>
            <person name="Zhao J."/>
            <person name="Shang C."/>
            <person name="Ma Y."/>
            <person name="Wu B."/>
            <person name="Wang M."/>
            <person name="Gao L."/>
            <person name="Sun D."/>
            <person name="Zhang P."/>
            <person name="Guo F."/>
            <person name="Wang W."/>
            <person name="Li Y."/>
            <person name="Wang J."/>
            <person name="Varshney R.K."/>
            <person name="Wang J."/>
            <person name="Ling H.Q."/>
            <person name="Wan P."/>
        </authorList>
    </citation>
    <scope>NUCLEOTIDE SEQUENCE</scope>
    <source>
        <strain evidence="8">cv. Jingnong 6</strain>
    </source>
</reference>
<gene>
    <name evidence="7" type="ORF">LR48_Vigan02g235200</name>
</gene>
<proteinExistence type="inferred from homology"/>
<evidence type="ECO:0000256" key="4">
    <source>
        <dbReference type="ARBA" id="ARBA00022989"/>
    </source>
</evidence>
<feature type="transmembrane region" description="Helical" evidence="6">
    <location>
        <begin position="100"/>
        <end position="122"/>
    </location>
</feature>
<feature type="transmembrane region" description="Helical" evidence="6">
    <location>
        <begin position="38"/>
        <end position="60"/>
    </location>
</feature>
<dbReference type="STRING" id="3914.A0A0L9U0K3"/>
<dbReference type="PANTHER" id="PTHR11119">
    <property type="entry name" value="XANTHINE-URACIL / VITAMIN C PERMEASE FAMILY MEMBER"/>
    <property type="match status" value="1"/>
</dbReference>
<dbReference type="Pfam" id="PF00860">
    <property type="entry name" value="Xan_ur_permease"/>
    <property type="match status" value="1"/>
</dbReference>
<evidence type="ECO:0000256" key="2">
    <source>
        <dbReference type="ARBA" id="ARBA00008821"/>
    </source>
</evidence>
<organism evidence="7 8">
    <name type="scientific">Phaseolus angularis</name>
    <name type="common">Azuki bean</name>
    <name type="synonym">Vigna angularis</name>
    <dbReference type="NCBI Taxonomy" id="3914"/>
    <lineage>
        <taxon>Eukaryota</taxon>
        <taxon>Viridiplantae</taxon>
        <taxon>Streptophyta</taxon>
        <taxon>Embryophyta</taxon>
        <taxon>Tracheophyta</taxon>
        <taxon>Spermatophyta</taxon>
        <taxon>Magnoliopsida</taxon>
        <taxon>eudicotyledons</taxon>
        <taxon>Gunneridae</taxon>
        <taxon>Pentapetalae</taxon>
        <taxon>rosids</taxon>
        <taxon>fabids</taxon>
        <taxon>Fabales</taxon>
        <taxon>Fabaceae</taxon>
        <taxon>Papilionoideae</taxon>
        <taxon>50 kb inversion clade</taxon>
        <taxon>NPAAA clade</taxon>
        <taxon>indigoferoid/millettioid clade</taxon>
        <taxon>Phaseoleae</taxon>
        <taxon>Vigna</taxon>
    </lineage>
</organism>
<evidence type="ECO:0000313" key="8">
    <source>
        <dbReference type="Proteomes" id="UP000053144"/>
    </source>
</evidence>
<name>A0A0L9U0K3_PHAAN</name>
<evidence type="ECO:0000256" key="6">
    <source>
        <dbReference type="SAM" id="Phobius"/>
    </source>
</evidence>
<accession>A0A0L9U0K3</accession>
<dbReference type="EMBL" id="CM003372">
    <property type="protein sequence ID" value="KOM36202.1"/>
    <property type="molecule type" value="Genomic_DNA"/>
</dbReference>
<keyword evidence="4 6" id="KW-1133">Transmembrane helix</keyword>
<dbReference type="GO" id="GO:0022857">
    <property type="term" value="F:transmembrane transporter activity"/>
    <property type="evidence" value="ECO:0007669"/>
    <property type="project" value="InterPro"/>
</dbReference>
<dbReference type="Proteomes" id="UP000053144">
    <property type="component" value="Chromosome 2"/>
</dbReference>
<evidence type="ECO:0000256" key="1">
    <source>
        <dbReference type="ARBA" id="ARBA00004141"/>
    </source>
</evidence>
<evidence type="ECO:0000313" key="7">
    <source>
        <dbReference type="EMBL" id="KOM36202.1"/>
    </source>
</evidence>
<dbReference type="Gramene" id="KOM36202">
    <property type="protein sequence ID" value="KOM36202"/>
    <property type="gene ID" value="LR48_Vigan02g235200"/>
</dbReference>
<keyword evidence="3 6" id="KW-0812">Transmembrane</keyword>
<keyword evidence="5 6" id="KW-0472">Membrane</keyword>
<dbReference type="InterPro" id="IPR006043">
    <property type="entry name" value="NCS2"/>
</dbReference>
<evidence type="ECO:0000256" key="3">
    <source>
        <dbReference type="ARBA" id="ARBA00022692"/>
    </source>
</evidence>